<dbReference type="InterPro" id="IPR036640">
    <property type="entry name" value="ABC1_TM_sf"/>
</dbReference>
<dbReference type="InterPro" id="IPR039421">
    <property type="entry name" value="Type_1_exporter"/>
</dbReference>
<organism evidence="11 12">
    <name type="scientific">Saltatorellus ferox</name>
    <dbReference type="NCBI Taxonomy" id="2528018"/>
    <lineage>
        <taxon>Bacteria</taxon>
        <taxon>Pseudomonadati</taxon>
        <taxon>Planctomycetota</taxon>
        <taxon>Planctomycetia</taxon>
        <taxon>Planctomycetia incertae sedis</taxon>
        <taxon>Saltatorellus</taxon>
    </lineage>
</organism>
<evidence type="ECO:0000313" key="12">
    <source>
        <dbReference type="Proteomes" id="UP000320390"/>
    </source>
</evidence>
<dbReference type="EMBL" id="CP036434">
    <property type="protein sequence ID" value="QDV09624.1"/>
    <property type="molecule type" value="Genomic_DNA"/>
</dbReference>
<dbReference type="FunFam" id="3.40.50.300:FF:000287">
    <property type="entry name" value="Multidrug ABC transporter ATP-binding protein"/>
    <property type="match status" value="1"/>
</dbReference>
<feature type="domain" description="ABC transporter" evidence="9">
    <location>
        <begin position="345"/>
        <end position="579"/>
    </location>
</feature>
<dbReference type="InterPro" id="IPR011527">
    <property type="entry name" value="ABC1_TM_dom"/>
</dbReference>
<evidence type="ECO:0000256" key="1">
    <source>
        <dbReference type="ARBA" id="ARBA00004651"/>
    </source>
</evidence>
<dbReference type="CDD" id="cd07346">
    <property type="entry name" value="ABC_6TM_exporters"/>
    <property type="match status" value="1"/>
</dbReference>
<dbReference type="SUPFAM" id="SSF52540">
    <property type="entry name" value="P-loop containing nucleoside triphosphate hydrolases"/>
    <property type="match status" value="1"/>
</dbReference>
<dbReference type="InterPro" id="IPR003439">
    <property type="entry name" value="ABC_transporter-like_ATP-bd"/>
</dbReference>
<dbReference type="GO" id="GO:0005524">
    <property type="term" value="F:ATP binding"/>
    <property type="evidence" value="ECO:0007669"/>
    <property type="project" value="UniProtKB-KW"/>
</dbReference>
<dbReference type="PANTHER" id="PTHR43394:SF1">
    <property type="entry name" value="ATP-BINDING CASSETTE SUB-FAMILY B MEMBER 10, MITOCHONDRIAL"/>
    <property type="match status" value="1"/>
</dbReference>
<dbReference type="PANTHER" id="PTHR43394">
    <property type="entry name" value="ATP-DEPENDENT PERMEASE MDL1, MITOCHONDRIAL"/>
    <property type="match status" value="1"/>
</dbReference>
<feature type="transmembrane region" description="Helical" evidence="8">
    <location>
        <begin position="62"/>
        <end position="81"/>
    </location>
</feature>
<evidence type="ECO:0000259" key="10">
    <source>
        <dbReference type="PROSITE" id="PS50929"/>
    </source>
</evidence>
<comment type="subcellular location">
    <subcellularLocation>
        <location evidence="1">Cell membrane</location>
        <topology evidence="1">Multi-pass membrane protein</topology>
    </subcellularLocation>
</comment>
<dbReference type="AlphaFoldDB" id="A0A518EZV5"/>
<evidence type="ECO:0000256" key="3">
    <source>
        <dbReference type="ARBA" id="ARBA00022692"/>
    </source>
</evidence>
<dbReference type="RefSeq" id="WP_419190658.1">
    <property type="nucleotide sequence ID" value="NZ_CP036434.1"/>
</dbReference>
<dbReference type="Gene3D" id="1.20.1560.10">
    <property type="entry name" value="ABC transporter type 1, transmembrane domain"/>
    <property type="match status" value="1"/>
</dbReference>
<proteinExistence type="predicted"/>
<evidence type="ECO:0000259" key="9">
    <source>
        <dbReference type="PROSITE" id="PS50893"/>
    </source>
</evidence>
<feature type="domain" description="ABC transmembrane type-1" evidence="10">
    <location>
        <begin position="29"/>
        <end position="311"/>
    </location>
</feature>
<accession>A0A518EZV5</accession>
<evidence type="ECO:0000256" key="5">
    <source>
        <dbReference type="ARBA" id="ARBA00022840"/>
    </source>
</evidence>
<dbReference type="GO" id="GO:0015421">
    <property type="term" value="F:ABC-type oligopeptide transporter activity"/>
    <property type="evidence" value="ECO:0007669"/>
    <property type="project" value="TreeGrafter"/>
</dbReference>
<evidence type="ECO:0000256" key="8">
    <source>
        <dbReference type="SAM" id="Phobius"/>
    </source>
</evidence>
<protein>
    <submittedName>
        <fullName evidence="11">Putative ABC transporter ATP-binding protein</fullName>
    </submittedName>
</protein>
<dbReference type="PROSITE" id="PS00211">
    <property type="entry name" value="ABC_TRANSPORTER_1"/>
    <property type="match status" value="1"/>
</dbReference>
<dbReference type="Gene3D" id="3.40.50.300">
    <property type="entry name" value="P-loop containing nucleotide triphosphate hydrolases"/>
    <property type="match status" value="1"/>
</dbReference>
<feature type="transmembrane region" description="Helical" evidence="8">
    <location>
        <begin position="282"/>
        <end position="300"/>
    </location>
</feature>
<evidence type="ECO:0000313" key="11">
    <source>
        <dbReference type="EMBL" id="QDV09624.1"/>
    </source>
</evidence>
<dbReference type="GO" id="GO:0016887">
    <property type="term" value="F:ATP hydrolysis activity"/>
    <property type="evidence" value="ECO:0007669"/>
    <property type="project" value="InterPro"/>
</dbReference>
<keyword evidence="6 8" id="KW-1133">Transmembrane helix</keyword>
<sequence length="583" mass="63957">MKKPSKRISSSSLKSAFRDIIWPRRKLVAIGLVLILLNRMSGMVLPASTKYLIDDVLVKKNGGLLFPILGGLVAATTLQAITSFTLTKLLSVEAQHLIAELRAKVHGHVLRLPVRTFEETKSGELVSRIMNDVEGVRNLVGTGLVQLFGGIITGVIALFFLLRINATMTAFALIPMALFAFVSTRAFKRLRPAFRDRGKIQAEVTGRLTEALGGIRIIKGFHALERENEIFQAGVMRIFENVRTTLTTTAAVTSLGTFFVGVASVVILGYGGSLMLDDRLTVGDLFSFTLFLGFLVGPIVQMANIGTQMTEAFAGLDRTEELLSQPGEDDDPERTIEMPPVKGHVKFEGVSFGYVEGERVLHEIEFEVEPGTVVALVGSSGSGKSTLAALAVSFLSPDEGRVIVDGVDLRKVQLASYRSQLGLVLQDEFLFDGTIRENLLFARPEATEAEVQEAAERAYVTEFTDRQPLGLDTVIGERGVKLSGGQRQRVTVARAILSSPRILLLDEATSALDTESESYIQESLETLLQGRTTFVIAHRLSTIQRADLILVIEDGRIAERGKHTELMELEGRYHRLYTLQARI</sequence>
<evidence type="ECO:0000256" key="6">
    <source>
        <dbReference type="ARBA" id="ARBA00022989"/>
    </source>
</evidence>
<keyword evidence="5 11" id="KW-0067">ATP-binding</keyword>
<dbReference type="InterPro" id="IPR003593">
    <property type="entry name" value="AAA+_ATPase"/>
</dbReference>
<gene>
    <name evidence="11" type="ORF">Poly30_51820</name>
</gene>
<keyword evidence="12" id="KW-1185">Reference proteome</keyword>
<evidence type="ECO:0000256" key="4">
    <source>
        <dbReference type="ARBA" id="ARBA00022741"/>
    </source>
</evidence>
<keyword evidence="7 8" id="KW-0472">Membrane</keyword>
<keyword evidence="2" id="KW-0813">Transport</keyword>
<dbReference type="Pfam" id="PF00664">
    <property type="entry name" value="ABC_membrane"/>
    <property type="match status" value="1"/>
</dbReference>
<reference evidence="11 12" key="1">
    <citation type="submission" date="2019-02" db="EMBL/GenBank/DDBJ databases">
        <title>Deep-cultivation of Planctomycetes and their phenomic and genomic characterization uncovers novel biology.</title>
        <authorList>
            <person name="Wiegand S."/>
            <person name="Jogler M."/>
            <person name="Boedeker C."/>
            <person name="Pinto D."/>
            <person name="Vollmers J."/>
            <person name="Rivas-Marin E."/>
            <person name="Kohn T."/>
            <person name="Peeters S.H."/>
            <person name="Heuer A."/>
            <person name="Rast P."/>
            <person name="Oberbeckmann S."/>
            <person name="Bunk B."/>
            <person name="Jeske O."/>
            <person name="Meyerdierks A."/>
            <person name="Storesund J.E."/>
            <person name="Kallscheuer N."/>
            <person name="Luecker S."/>
            <person name="Lage O.M."/>
            <person name="Pohl T."/>
            <person name="Merkel B.J."/>
            <person name="Hornburger P."/>
            <person name="Mueller R.-W."/>
            <person name="Bruemmer F."/>
            <person name="Labrenz M."/>
            <person name="Spormann A.M."/>
            <person name="Op den Camp H."/>
            <person name="Overmann J."/>
            <person name="Amann R."/>
            <person name="Jetten M.S.M."/>
            <person name="Mascher T."/>
            <person name="Medema M.H."/>
            <person name="Devos D.P."/>
            <person name="Kaster A.-K."/>
            <person name="Ovreas L."/>
            <person name="Rohde M."/>
            <person name="Galperin M.Y."/>
            <person name="Jogler C."/>
        </authorList>
    </citation>
    <scope>NUCLEOTIDE SEQUENCE [LARGE SCALE GENOMIC DNA]</scope>
    <source>
        <strain evidence="11 12">Poly30</strain>
    </source>
</reference>
<keyword evidence="3 8" id="KW-0812">Transmembrane</keyword>
<name>A0A518EZV5_9BACT</name>
<dbReference type="GO" id="GO:0005886">
    <property type="term" value="C:plasma membrane"/>
    <property type="evidence" value="ECO:0007669"/>
    <property type="project" value="UniProtKB-SubCell"/>
</dbReference>
<feature type="transmembrane region" description="Helical" evidence="8">
    <location>
        <begin position="168"/>
        <end position="187"/>
    </location>
</feature>
<evidence type="ECO:0000256" key="7">
    <source>
        <dbReference type="ARBA" id="ARBA00023136"/>
    </source>
</evidence>
<feature type="transmembrane region" description="Helical" evidence="8">
    <location>
        <begin position="246"/>
        <end position="270"/>
    </location>
</feature>
<feature type="transmembrane region" description="Helical" evidence="8">
    <location>
        <begin position="138"/>
        <end position="162"/>
    </location>
</feature>
<dbReference type="PROSITE" id="PS50893">
    <property type="entry name" value="ABC_TRANSPORTER_2"/>
    <property type="match status" value="1"/>
</dbReference>
<keyword evidence="4" id="KW-0547">Nucleotide-binding</keyword>
<dbReference type="InterPro" id="IPR017871">
    <property type="entry name" value="ABC_transporter-like_CS"/>
</dbReference>
<dbReference type="Proteomes" id="UP000320390">
    <property type="component" value="Chromosome"/>
</dbReference>
<dbReference type="InterPro" id="IPR027417">
    <property type="entry name" value="P-loop_NTPase"/>
</dbReference>
<dbReference type="SMART" id="SM00382">
    <property type="entry name" value="AAA"/>
    <property type="match status" value="1"/>
</dbReference>
<dbReference type="PROSITE" id="PS50929">
    <property type="entry name" value="ABC_TM1F"/>
    <property type="match status" value="1"/>
</dbReference>
<dbReference type="SUPFAM" id="SSF90123">
    <property type="entry name" value="ABC transporter transmembrane region"/>
    <property type="match status" value="1"/>
</dbReference>
<dbReference type="Pfam" id="PF00005">
    <property type="entry name" value="ABC_tran"/>
    <property type="match status" value="1"/>
</dbReference>
<evidence type="ECO:0000256" key="2">
    <source>
        <dbReference type="ARBA" id="ARBA00022448"/>
    </source>
</evidence>